<keyword evidence="1" id="KW-1185">Reference proteome</keyword>
<dbReference type="Proteomes" id="UP000887578">
    <property type="component" value="Unplaced"/>
</dbReference>
<accession>A0A914Q801</accession>
<proteinExistence type="predicted"/>
<dbReference type="AlphaFoldDB" id="A0A914Q801"/>
<sequence length="283" mass="32825">MDSSKRACATSSNQKRKAQGSMMVTCRRTKFMAKYYLQNFSMPDSVIFYIAKNPKTAALYLKMNLYAGDGEWRSGCLPLNLTKYNCKYWITDEIEASAHGLVNQNIFSPIIPKIYQCDSYSLRLFHQIISFDDLSLLISSAEWIKFVNVVVKYADGSDVPLEDIVAIAIKANQISVIEPTITPKTMKELIKLPNFMKLDVFTLCNLSEFFDIDAFYSYMKKNPRTKLFLTFDDQITDAFKNRLKTIIDEILETKHFNYKPPFINFTGLHFQKYIKLCQIYFPH</sequence>
<reference evidence="2" key="1">
    <citation type="submission" date="2022-11" db="UniProtKB">
        <authorList>
            <consortium name="WormBaseParasite"/>
        </authorList>
    </citation>
    <scope>IDENTIFICATION</scope>
</reference>
<dbReference type="WBParaSite" id="PDA_v2.g27578.t1">
    <property type="protein sequence ID" value="PDA_v2.g27578.t1"/>
    <property type="gene ID" value="PDA_v2.g27578"/>
</dbReference>
<organism evidence="1 2">
    <name type="scientific">Panagrolaimus davidi</name>
    <dbReference type="NCBI Taxonomy" id="227884"/>
    <lineage>
        <taxon>Eukaryota</taxon>
        <taxon>Metazoa</taxon>
        <taxon>Ecdysozoa</taxon>
        <taxon>Nematoda</taxon>
        <taxon>Chromadorea</taxon>
        <taxon>Rhabditida</taxon>
        <taxon>Tylenchina</taxon>
        <taxon>Panagrolaimomorpha</taxon>
        <taxon>Panagrolaimoidea</taxon>
        <taxon>Panagrolaimidae</taxon>
        <taxon>Panagrolaimus</taxon>
    </lineage>
</organism>
<protein>
    <submittedName>
        <fullName evidence="2">Uncharacterized protein</fullName>
    </submittedName>
</protein>
<name>A0A914Q801_9BILA</name>
<evidence type="ECO:0000313" key="2">
    <source>
        <dbReference type="WBParaSite" id="PDA_v2.g27578.t1"/>
    </source>
</evidence>
<evidence type="ECO:0000313" key="1">
    <source>
        <dbReference type="Proteomes" id="UP000887578"/>
    </source>
</evidence>